<evidence type="ECO:0000313" key="7">
    <source>
        <dbReference type="EMBL" id="MCQ4120894.1"/>
    </source>
</evidence>
<reference evidence="7 8" key="1">
    <citation type="submission" date="2022-07" db="EMBL/GenBank/DDBJ databases">
        <title>Degradation activity of malathion, p-nitrophenol and potential low-temperature adaptation strategy of Rhodococcus sp. FXJ9.536.</title>
        <authorList>
            <person name="Huang J."/>
            <person name="Huang Y."/>
        </authorList>
    </citation>
    <scope>NUCLEOTIDE SEQUENCE [LARGE SCALE GENOMIC DNA]</scope>
    <source>
        <strain evidence="7 8">FXJ9.536</strain>
    </source>
</reference>
<keyword evidence="2 5" id="KW-0812">Transmembrane</keyword>
<evidence type="ECO:0000256" key="4">
    <source>
        <dbReference type="ARBA" id="ARBA00023136"/>
    </source>
</evidence>
<feature type="transmembrane region" description="Helical" evidence="5">
    <location>
        <begin position="14"/>
        <end position="31"/>
    </location>
</feature>
<feature type="transmembrane region" description="Helical" evidence="5">
    <location>
        <begin position="81"/>
        <end position="100"/>
    </location>
</feature>
<dbReference type="Proteomes" id="UP001524501">
    <property type="component" value="Unassembled WGS sequence"/>
</dbReference>
<evidence type="ECO:0000259" key="6">
    <source>
        <dbReference type="Pfam" id="PF04932"/>
    </source>
</evidence>
<evidence type="ECO:0000256" key="3">
    <source>
        <dbReference type="ARBA" id="ARBA00022989"/>
    </source>
</evidence>
<evidence type="ECO:0000313" key="8">
    <source>
        <dbReference type="Proteomes" id="UP001524501"/>
    </source>
</evidence>
<feature type="transmembrane region" description="Helical" evidence="5">
    <location>
        <begin position="429"/>
        <end position="447"/>
    </location>
</feature>
<dbReference type="PANTHER" id="PTHR37422">
    <property type="entry name" value="TEICHURONIC ACID BIOSYNTHESIS PROTEIN TUAE"/>
    <property type="match status" value="1"/>
</dbReference>
<feature type="transmembrane region" description="Helical" evidence="5">
    <location>
        <begin position="290"/>
        <end position="309"/>
    </location>
</feature>
<evidence type="ECO:0000256" key="1">
    <source>
        <dbReference type="ARBA" id="ARBA00004141"/>
    </source>
</evidence>
<keyword evidence="7" id="KW-0436">Ligase</keyword>
<feature type="transmembrane region" description="Helical" evidence="5">
    <location>
        <begin position="378"/>
        <end position="399"/>
    </location>
</feature>
<evidence type="ECO:0000256" key="5">
    <source>
        <dbReference type="SAM" id="Phobius"/>
    </source>
</evidence>
<dbReference type="InterPro" id="IPR007016">
    <property type="entry name" value="O-antigen_ligase-rel_domated"/>
</dbReference>
<keyword evidence="4 5" id="KW-0472">Membrane</keyword>
<dbReference type="Pfam" id="PF04932">
    <property type="entry name" value="Wzy_C"/>
    <property type="match status" value="1"/>
</dbReference>
<evidence type="ECO:0000256" key="2">
    <source>
        <dbReference type="ARBA" id="ARBA00022692"/>
    </source>
</evidence>
<dbReference type="EMBL" id="JANFQF010000014">
    <property type="protein sequence ID" value="MCQ4120894.1"/>
    <property type="molecule type" value="Genomic_DNA"/>
</dbReference>
<name>A0ABT1QF31_9NOCA</name>
<feature type="transmembrane region" description="Helical" evidence="5">
    <location>
        <begin position="38"/>
        <end position="61"/>
    </location>
</feature>
<feature type="transmembrane region" description="Helical" evidence="5">
    <location>
        <begin position="221"/>
        <end position="243"/>
    </location>
</feature>
<feature type="transmembrane region" description="Helical" evidence="5">
    <location>
        <begin position="406"/>
        <end position="423"/>
    </location>
</feature>
<keyword evidence="3 5" id="KW-1133">Transmembrane helix</keyword>
<feature type="transmembrane region" description="Helical" evidence="5">
    <location>
        <begin position="249"/>
        <end position="281"/>
    </location>
</feature>
<dbReference type="InterPro" id="IPR051533">
    <property type="entry name" value="WaaL-like"/>
</dbReference>
<sequence>MPNLSVRRPPWNRIVGWLITTVAVMASVAVLNGGSARAVVLVSGLLCLLVGVYVVAAHPALMRNSMAVLLGAAPFARFPVFPAPVLLALGGGVILAALVHRAAVTRVSTLEAAVAVLVVVSALSVYPNAVGGIDLLQFSEWLIATAVMFALLRLPVEQLATVGRMFAYGAAAGAVYGLVNLYAGGAGPVAQVLVVLGYTLQADTSRYVFTEDDVVSRLAGSFIDPNAAGIFLFVALLVCIVTVSGPRRWVLAAVIGVGLTLTLSRAAFFSLVVGVVLVLLFQRMNAGRRVATICAAVIAAALTLTVPRIRDRLFASFGAQDIGSSARSEAFEQYTTVMDNRWLFGLGWGRPEFFDADAAFETNVVANSPLLAVYRGGIFTGLAFCLVIGIGIAVAYRCLRSTRWESGIVGGGFVGFTLVALQLDYPVVTIPQVTLSFSVLLTFLVYAQRAAETAGVCGITSMPESLRAPRDAAGSSTAGSDARG</sequence>
<protein>
    <submittedName>
        <fullName evidence="7">O-antigen ligase domain-containing protein</fullName>
    </submittedName>
</protein>
<keyword evidence="8" id="KW-1185">Reference proteome</keyword>
<comment type="caution">
    <text evidence="7">The sequence shown here is derived from an EMBL/GenBank/DDBJ whole genome shotgun (WGS) entry which is preliminary data.</text>
</comment>
<dbReference type="RefSeq" id="WP_255970899.1">
    <property type="nucleotide sequence ID" value="NZ_JANFQF010000014.1"/>
</dbReference>
<comment type="subcellular location">
    <subcellularLocation>
        <location evidence="1">Membrane</location>
        <topology evidence="1">Multi-pass membrane protein</topology>
    </subcellularLocation>
</comment>
<proteinExistence type="predicted"/>
<gene>
    <name evidence="7" type="ORF">NOF53_17270</name>
</gene>
<feature type="transmembrane region" description="Helical" evidence="5">
    <location>
        <begin position="112"/>
        <end position="129"/>
    </location>
</feature>
<organism evidence="7 8">
    <name type="scientific">Rhodococcus tibetensis</name>
    <dbReference type="NCBI Taxonomy" id="2965064"/>
    <lineage>
        <taxon>Bacteria</taxon>
        <taxon>Bacillati</taxon>
        <taxon>Actinomycetota</taxon>
        <taxon>Actinomycetes</taxon>
        <taxon>Mycobacteriales</taxon>
        <taxon>Nocardiaceae</taxon>
        <taxon>Rhodococcus</taxon>
    </lineage>
</organism>
<dbReference type="PANTHER" id="PTHR37422:SF13">
    <property type="entry name" value="LIPOPOLYSACCHARIDE BIOSYNTHESIS PROTEIN PA4999-RELATED"/>
    <property type="match status" value="1"/>
</dbReference>
<dbReference type="GO" id="GO:0016874">
    <property type="term" value="F:ligase activity"/>
    <property type="evidence" value="ECO:0007669"/>
    <property type="project" value="UniProtKB-KW"/>
</dbReference>
<accession>A0ABT1QF31</accession>
<feature type="domain" description="O-antigen ligase-related" evidence="6">
    <location>
        <begin position="251"/>
        <end position="358"/>
    </location>
</feature>